<organism evidence="2 3">
    <name type="scientific">Artemia franciscana</name>
    <name type="common">Brine shrimp</name>
    <name type="synonym">Artemia sanfranciscana</name>
    <dbReference type="NCBI Taxonomy" id="6661"/>
    <lineage>
        <taxon>Eukaryota</taxon>
        <taxon>Metazoa</taxon>
        <taxon>Ecdysozoa</taxon>
        <taxon>Arthropoda</taxon>
        <taxon>Crustacea</taxon>
        <taxon>Branchiopoda</taxon>
        <taxon>Anostraca</taxon>
        <taxon>Artemiidae</taxon>
        <taxon>Artemia</taxon>
    </lineage>
</organism>
<sequence length="496" mass="56349">NTAKEMPHKTLFVKADNFSSDSENKMVFDDDSDLDVDMDDCTTEKDEVSVGDFILVEFLGKRVKKYFAGEVKEDTSEGYVVNFLQRKSPSWKFVFPEVADESLVPQSDIVMKLPVPRISGGTERAAKALVFDIQTNVKMPRSYVREPGTRMYRDYSDQKLQDALSAIRAEAVNKYFNHLKQEVDGVPPENVLNYNETNLTDDPGNKKVVTKCGSKYPERILNSTKYAISVMFAGNTAVEVVPPYVVYKSKKLWNMRVQGGSIGCRFNKSKSGWFEAVSFHDWFTLSHLPWLKKLPGKKVVISNNLSSHFDVDIIKQYEQENISFVALIPNSTHLTQLLDVAFFWPMKVKWRQILTRSKTHGESQKGVLLPKEHFPRLLKKLTDSLMDANRAQDLISGFAKSGIIPMDRTKVISCLPLASSTEGSVDVLNMTVLDMHRTNKPKRTAKKKCLDVPAGKSYYAKDFCFETSEPEEAKTRMLEEGVHPDQVRLKRKKDVV</sequence>
<dbReference type="AlphaFoldDB" id="A0AA88IMU4"/>
<dbReference type="InterPro" id="IPR004875">
    <property type="entry name" value="DDE_SF_endonuclease_dom"/>
</dbReference>
<comment type="caution">
    <text evidence="2">The sequence shown here is derived from an EMBL/GenBank/DDBJ whole genome shotgun (WGS) entry which is preliminary data.</text>
</comment>
<dbReference type="EMBL" id="JAVRJZ010000003">
    <property type="protein sequence ID" value="KAK2724657.1"/>
    <property type="molecule type" value="Genomic_DNA"/>
</dbReference>
<dbReference type="GO" id="GO:0003676">
    <property type="term" value="F:nucleic acid binding"/>
    <property type="evidence" value="ECO:0007669"/>
    <property type="project" value="InterPro"/>
</dbReference>
<feature type="domain" description="DDE-1" evidence="1">
    <location>
        <begin position="229"/>
        <end position="358"/>
    </location>
</feature>
<reference evidence="2" key="1">
    <citation type="submission" date="2023-07" db="EMBL/GenBank/DDBJ databases">
        <title>Chromosome-level genome assembly of Artemia franciscana.</title>
        <authorList>
            <person name="Jo E."/>
        </authorList>
    </citation>
    <scope>NUCLEOTIDE SEQUENCE</scope>
    <source>
        <tissue evidence="2">Whole body</tissue>
    </source>
</reference>
<evidence type="ECO:0000259" key="1">
    <source>
        <dbReference type="Pfam" id="PF03184"/>
    </source>
</evidence>
<proteinExistence type="predicted"/>
<protein>
    <recommendedName>
        <fullName evidence="1">DDE-1 domain-containing protein</fullName>
    </recommendedName>
</protein>
<name>A0AA88IMU4_ARTSF</name>
<evidence type="ECO:0000313" key="2">
    <source>
        <dbReference type="EMBL" id="KAK2724657.1"/>
    </source>
</evidence>
<evidence type="ECO:0000313" key="3">
    <source>
        <dbReference type="Proteomes" id="UP001187531"/>
    </source>
</evidence>
<accession>A0AA88IMU4</accession>
<keyword evidence="3" id="KW-1185">Reference proteome</keyword>
<gene>
    <name evidence="2" type="ORF">QYM36_001224</name>
</gene>
<feature type="non-terminal residue" evidence="2">
    <location>
        <position position="496"/>
    </location>
</feature>
<dbReference type="Proteomes" id="UP001187531">
    <property type="component" value="Unassembled WGS sequence"/>
</dbReference>
<dbReference type="Pfam" id="PF03184">
    <property type="entry name" value="DDE_1"/>
    <property type="match status" value="1"/>
</dbReference>